<dbReference type="GO" id="GO:0000155">
    <property type="term" value="F:phosphorelay sensor kinase activity"/>
    <property type="evidence" value="ECO:0007669"/>
    <property type="project" value="InterPro"/>
</dbReference>
<organism evidence="5 6">
    <name type="scientific">Roseibacillus ishigakijimensis</name>
    <dbReference type="NCBI Taxonomy" id="454146"/>
    <lineage>
        <taxon>Bacteria</taxon>
        <taxon>Pseudomonadati</taxon>
        <taxon>Verrucomicrobiota</taxon>
        <taxon>Verrucomicrobiia</taxon>
        <taxon>Verrucomicrobiales</taxon>
        <taxon>Verrucomicrobiaceae</taxon>
        <taxon>Roseibacillus</taxon>
    </lineage>
</organism>
<dbReference type="AlphaFoldDB" id="A0A934RQA4"/>
<evidence type="ECO:0000256" key="3">
    <source>
        <dbReference type="ARBA" id="ARBA00022553"/>
    </source>
</evidence>
<evidence type="ECO:0000259" key="4">
    <source>
        <dbReference type="PROSITE" id="PS50109"/>
    </source>
</evidence>
<dbReference type="EC" id="2.7.13.3" evidence="2"/>
<evidence type="ECO:0000256" key="2">
    <source>
        <dbReference type="ARBA" id="ARBA00012438"/>
    </source>
</evidence>
<gene>
    <name evidence="5" type="ORF">JIN78_03540</name>
</gene>
<feature type="domain" description="Histidine kinase" evidence="4">
    <location>
        <begin position="136"/>
        <end position="335"/>
    </location>
</feature>
<keyword evidence="5" id="KW-0418">Kinase</keyword>
<dbReference type="InterPro" id="IPR003661">
    <property type="entry name" value="HisK_dim/P_dom"/>
</dbReference>
<dbReference type="Pfam" id="PF02518">
    <property type="entry name" value="HATPase_c"/>
    <property type="match status" value="1"/>
</dbReference>
<dbReference type="SUPFAM" id="SSF55874">
    <property type="entry name" value="ATPase domain of HSP90 chaperone/DNA topoisomerase II/histidine kinase"/>
    <property type="match status" value="1"/>
</dbReference>
<dbReference type="Gene3D" id="3.30.565.10">
    <property type="entry name" value="Histidine kinase-like ATPase, C-terminal domain"/>
    <property type="match status" value="1"/>
</dbReference>
<reference evidence="5" key="1">
    <citation type="submission" date="2021-01" db="EMBL/GenBank/DDBJ databases">
        <title>Modified the classification status of verrucomicrobia.</title>
        <authorList>
            <person name="Feng X."/>
        </authorList>
    </citation>
    <scope>NUCLEOTIDE SEQUENCE</scope>
    <source>
        <strain evidence="5">KCTC 12986</strain>
    </source>
</reference>
<keyword evidence="5" id="KW-0808">Transferase</keyword>
<dbReference type="InterPro" id="IPR005467">
    <property type="entry name" value="His_kinase_dom"/>
</dbReference>
<name>A0A934RQA4_9BACT</name>
<dbReference type="SUPFAM" id="SSF47384">
    <property type="entry name" value="Homodimeric domain of signal transducing histidine kinase"/>
    <property type="match status" value="1"/>
</dbReference>
<proteinExistence type="predicted"/>
<dbReference type="InterPro" id="IPR036890">
    <property type="entry name" value="HATPase_C_sf"/>
</dbReference>
<dbReference type="RefSeq" id="WP_377173739.1">
    <property type="nucleotide sequence ID" value="NZ_JBHUJA010000004.1"/>
</dbReference>
<dbReference type="InterPro" id="IPR003594">
    <property type="entry name" value="HATPase_dom"/>
</dbReference>
<dbReference type="Proteomes" id="UP000604083">
    <property type="component" value="Unassembled WGS sequence"/>
</dbReference>
<dbReference type="Gene3D" id="1.10.287.130">
    <property type="match status" value="1"/>
</dbReference>
<protein>
    <recommendedName>
        <fullName evidence="2">histidine kinase</fullName>
        <ecNumber evidence="2">2.7.13.3</ecNumber>
    </recommendedName>
</protein>
<evidence type="ECO:0000313" key="5">
    <source>
        <dbReference type="EMBL" id="MBK1833124.1"/>
    </source>
</evidence>
<dbReference type="CDD" id="cd00082">
    <property type="entry name" value="HisKA"/>
    <property type="match status" value="1"/>
</dbReference>
<evidence type="ECO:0000256" key="1">
    <source>
        <dbReference type="ARBA" id="ARBA00000085"/>
    </source>
</evidence>
<keyword evidence="3" id="KW-0597">Phosphoprotein</keyword>
<evidence type="ECO:0000313" key="6">
    <source>
        <dbReference type="Proteomes" id="UP000604083"/>
    </source>
</evidence>
<accession>A0A934RQA4</accession>
<dbReference type="PROSITE" id="PS50109">
    <property type="entry name" value="HIS_KIN"/>
    <property type="match status" value="1"/>
</dbReference>
<dbReference type="PANTHER" id="PTHR43547:SF2">
    <property type="entry name" value="HYBRID SIGNAL TRANSDUCTION HISTIDINE KINASE C"/>
    <property type="match status" value="1"/>
</dbReference>
<sequence length="367" mass="40885">MSRLDLVILMRPSAEADFRPAGPVPKWFEDVFGSGALLAERSPFLCDFLAGAARDCWQGGQEEVESGIWEESGVEGEYRFFEARALKEEGQEVLVLSLANQKHRSEQRYLQYAHEVSLHQRRLAKERERKDILLDCIVHDLSNPLSIILMNLQFVEGQLDREDLRQALARAGVQAERQRELIHFVAEAFHSELTQFEPALLAKEQGVDWWEVAVESRESHRLLAEKQGVSVRLEAVPGGTVPTVLAERTHLARVTQNVLERALRRSSRGDEVVLSLAPSQGGVRLTVREETPLTAEEAAFFAASSASAFAATPASPQGLGLYFCKMAVELWGGKIGPEAPGEEGHHGLWLELKEQPTQSLARRTFAS</sequence>
<comment type="catalytic activity">
    <reaction evidence="1">
        <text>ATP + protein L-histidine = ADP + protein N-phospho-L-histidine.</text>
        <dbReference type="EC" id="2.7.13.3"/>
    </reaction>
</comment>
<keyword evidence="6" id="KW-1185">Reference proteome</keyword>
<dbReference type="InterPro" id="IPR036097">
    <property type="entry name" value="HisK_dim/P_sf"/>
</dbReference>
<comment type="caution">
    <text evidence="5">The sequence shown here is derived from an EMBL/GenBank/DDBJ whole genome shotgun (WGS) entry which is preliminary data.</text>
</comment>
<dbReference type="EMBL" id="JAENIO010000005">
    <property type="protein sequence ID" value="MBK1833124.1"/>
    <property type="molecule type" value="Genomic_DNA"/>
</dbReference>
<dbReference type="PANTHER" id="PTHR43547">
    <property type="entry name" value="TWO-COMPONENT HISTIDINE KINASE"/>
    <property type="match status" value="1"/>
</dbReference>